<dbReference type="OrthoDB" id="5632585at2"/>
<dbReference type="EMBL" id="JH413829">
    <property type="protein sequence ID" value="EHL30545.1"/>
    <property type="molecule type" value="Genomic_DNA"/>
</dbReference>
<dbReference type="RefSeq" id="WP_006871405.1">
    <property type="nucleotide sequence ID" value="NZ_JH413829.1"/>
</dbReference>
<dbReference type="STRING" id="658187.LDG_7497"/>
<sequence length="372" mass="42268">MKKIKLNAKSLNLENGSNSKSSTITRAGITADLRFTRGKQLVEHSPYTLIPDPFNPRPGDQIDEEWLKTNLALNTESSLCKLDLNGNYIIPSFSELSGTLSLDLEEHYEFLRSLAYSIRNDGLIEPIEIFLADSTTDPEYFIDSDLDYGYVILEGHQRRLAGMLSGVQTLTCIEITDETLLARLKVNHRKLRRQLSENNLRKELTVGQNFSIVRELLKSEDCKNISNKELSSIIGLNEDIAGALKRLSLDPNKYPSEMINLIEMSQVSFRWIRKWISKSYSQIEAELERMSTGNDRSLIIHVEKSKPLARGKNGGTKKRSATFKVKLEQDSIILKDYLLKMIPDLIHVEDNLTPFHSLENLLNKLLDLAKSS</sequence>
<evidence type="ECO:0000313" key="2">
    <source>
        <dbReference type="Proteomes" id="UP000002770"/>
    </source>
</evidence>
<name>G9EQF0_9GAMM</name>
<dbReference type="eggNOG" id="ENOG5031EG8">
    <property type="taxonomic scope" value="Bacteria"/>
</dbReference>
<gene>
    <name evidence="1" type="ORF">LDG_7497</name>
</gene>
<keyword evidence="2" id="KW-1185">Reference proteome</keyword>
<dbReference type="CDD" id="cd16387">
    <property type="entry name" value="ParB_N_Srx"/>
    <property type="match status" value="1"/>
</dbReference>
<reference evidence="1 2" key="1">
    <citation type="journal article" date="2011" name="BMC Genomics">
        <title>Insight into cross-talk between intra-amoebal pathogens.</title>
        <authorList>
            <person name="Gimenez G."/>
            <person name="Bertelli C."/>
            <person name="Moliner C."/>
            <person name="Robert C."/>
            <person name="Raoult D."/>
            <person name="Fournier P.E."/>
            <person name="Greub G."/>
        </authorList>
    </citation>
    <scope>NUCLEOTIDE SEQUENCE [LARGE SCALE GENOMIC DNA]</scope>
    <source>
        <strain evidence="1 2">LLAP12</strain>
    </source>
</reference>
<evidence type="ECO:0000313" key="1">
    <source>
        <dbReference type="EMBL" id="EHL30545.1"/>
    </source>
</evidence>
<accession>G9EQF0</accession>
<protein>
    <recommendedName>
        <fullName evidence="3">ParB/Sulfiredoxin domain-containing protein</fullName>
    </recommendedName>
</protein>
<proteinExistence type="predicted"/>
<dbReference type="AlphaFoldDB" id="G9EQF0"/>
<dbReference type="HOGENOM" id="CLU_743529_0_0_6"/>
<dbReference type="InterPro" id="IPR036086">
    <property type="entry name" value="ParB/Sulfiredoxin_sf"/>
</dbReference>
<evidence type="ECO:0008006" key="3">
    <source>
        <dbReference type="Google" id="ProtNLM"/>
    </source>
</evidence>
<dbReference type="InParanoid" id="G9EQF0"/>
<dbReference type="Proteomes" id="UP000002770">
    <property type="component" value="Unassembled WGS sequence"/>
</dbReference>
<organism evidence="1 2">
    <name type="scientific">Legionella drancourtii LLAP12</name>
    <dbReference type="NCBI Taxonomy" id="658187"/>
    <lineage>
        <taxon>Bacteria</taxon>
        <taxon>Pseudomonadati</taxon>
        <taxon>Pseudomonadota</taxon>
        <taxon>Gammaproteobacteria</taxon>
        <taxon>Legionellales</taxon>
        <taxon>Legionellaceae</taxon>
        <taxon>Legionella</taxon>
    </lineage>
</organism>
<dbReference type="SUPFAM" id="SSF110849">
    <property type="entry name" value="ParB/Sulfiredoxin"/>
    <property type="match status" value="1"/>
</dbReference>